<proteinExistence type="predicted"/>
<comment type="caution">
    <text evidence="1">The sequence shown here is derived from an EMBL/GenBank/DDBJ whole genome shotgun (WGS) entry which is preliminary data.</text>
</comment>
<name>A0A2D3W6L1_9BACT</name>
<sequence>MIILGHSLIPYTPFYRIAAQEALSHTPSNAIVLFEFDAPLASYCFAQNVPFAMNVKNIQELMLGHALHASYFVVGKALVLQAQKIADDYLFDAKILLASSDDNDIEFAALHGIDGILFADGIRE</sequence>
<evidence type="ECO:0000313" key="1">
    <source>
        <dbReference type="EMBL" id="DAB35525.1"/>
    </source>
</evidence>
<dbReference type="Proteomes" id="UP000231638">
    <property type="component" value="Unassembled WGS sequence"/>
</dbReference>
<gene>
    <name evidence="1" type="ORF">CFH80_09700</name>
</gene>
<accession>A0A2D3W6L1</accession>
<organism evidence="1 2">
    <name type="scientific">Sulfurospirillum cavolei</name>
    <dbReference type="NCBI Taxonomy" id="366522"/>
    <lineage>
        <taxon>Bacteria</taxon>
        <taxon>Pseudomonadati</taxon>
        <taxon>Campylobacterota</taxon>
        <taxon>Epsilonproteobacteria</taxon>
        <taxon>Campylobacterales</taxon>
        <taxon>Sulfurospirillaceae</taxon>
        <taxon>Sulfurospirillum</taxon>
    </lineage>
</organism>
<evidence type="ECO:0000313" key="2">
    <source>
        <dbReference type="Proteomes" id="UP000231638"/>
    </source>
</evidence>
<protein>
    <submittedName>
        <fullName evidence="1">Uncharacterized protein</fullName>
    </submittedName>
</protein>
<reference evidence="1 2" key="1">
    <citation type="journal article" date="2017" name="Front. Microbiol.">
        <title>Comparative Genomic Analysis of the Class Epsilonproteobacteria and Proposed Reclassification to Epsilonbacteraeota (phyl. nov.).</title>
        <authorList>
            <person name="Waite D.W."/>
            <person name="Vanwonterghem I."/>
            <person name="Rinke C."/>
            <person name="Parks D.H."/>
            <person name="Zhang Y."/>
            <person name="Takai K."/>
            <person name="Sievert S.M."/>
            <person name="Simon J."/>
            <person name="Campbell B.J."/>
            <person name="Hanson T.E."/>
            <person name="Woyke T."/>
            <person name="Klotz M.G."/>
            <person name="Hugenholtz P."/>
        </authorList>
    </citation>
    <scope>NUCLEOTIDE SEQUENCE [LARGE SCALE GENOMIC DNA]</scope>
    <source>
        <strain evidence="1">UBA11420</strain>
    </source>
</reference>
<dbReference type="STRING" id="366522.GCA_001548055_02327"/>
<dbReference type="AlphaFoldDB" id="A0A2D3W6L1"/>
<dbReference type="EMBL" id="DLUG01000251">
    <property type="protein sequence ID" value="DAB35525.1"/>
    <property type="molecule type" value="Genomic_DNA"/>
</dbReference>